<keyword evidence="3" id="KW-1185">Reference proteome</keyword>
<feature type="non-terminal residue" evidence="2">
    <location>
        <position position="1"/>
    </location>
</feature>
<sequence>AVFVKIYEDTTLANLPPEMIRKIIQMEKDYFAYSTSGLKTISRAWNNMVVELQNDNRLKEKLPTIERVYLSACVPVDDWRVEMYALLHQRFSGNVGVGEENGWLRRKTNTDYEEGVFEVESAQWEIATRNNPRIVILGVGFGLFSVAASICIFVPLNGGLLLLLAIFGMAVGALVIKQRYGDFGKEEDNARERFARFIDTFTHIGTLVLEDLGCSVNQKPLSAAVLKMLGKVRINALEIREDDFNEIVRERIVKICHKHGVRYVLIAARKTTEPDYLDFLLDLCDKGIIVDIYQKDKKMAYHQFANFTSKNENRKVLSLVVTK</sequence>
<name>A0AAN5I3V3_9BILA</name>
<dbReference type="Proteomes" id="UP001328107">
    <property type="component" value="Unassembled WGS sequence"/>
</dbReference>
<feature type="transmembrane region" description="Helical" evidence="1">
    <location>
        <begin position="134"/>
        <end position="154"/>
    </location>
</feature>
<evidence type="ECO:0000313" key="2">
    <source>
        <dbReference type="EMBL" id="GMR51087.1"/>
    </source>
</evidence>
<protein>
    <submittedName>
        <fullName evidence="2">Uncharacterized protein</fullName>
    </submittedName>
</protein>
<reference evidence="3" key="1">
    <citation type="submission" date="2022-10" db="EMBL/GenBank/DDBJ databases">
        <title>Genome assembly of Pristionchus species.</title>
        <authorList>
            <person name="Yoshida K."/>
            <person name="Sommer R.J."/>
        </authorList>
    </citation>
    <scope>NUCLEOTIDE SEQUENCE [LARGE SCALE GENOMIC DNA]</scope>
    <source>
        <strain evidence="3">RS5460</strain>
    </source>
</reference>
<organism evidence="2 3">
    <name type="scientific">Pristionchus mayeri</name>
    <dbReference type="NCBI Taxonomy" id="1317129"/>
    <lineage>
        <taxon>Eukaryota</taxon>
        <taxon>Metazoa</taxon>
        <taxon>Ecdysozoa</taxon>
        <taxon>Nematoda</taxon>
        <taxon>Chromadorea</taxon>
        <taxon>Rhabditida</taxon>
        <taxon>Rhabditina</taxon>
        <taxon>Diplogasteromorpha</taxon>
        <taxon>Diplogasteroidea</taxon>
        <taxon>Neodiplogasteridae</taxon>
        <taxon>Pristionchus</taxon>
    </lineage>
</organism>
<keyword evidence="1" id="KW-0472">Membrane</keyword>
<comment type="caution">
    <text evidence="2">The sequence shown here is derived from an EMBL/GenBank/DDBJ whole genome shotgun (WGS) entry which is preliminary data.</text>
</comment>
<accession>A0AAN5I3V3</accession>
<gene>
    <name evidence="2" type="ORF">PMAYCL1PPCAC_21282</name>
</gene>
<keyword evidence="1" id="KW-0812">Transmembrane</keyword>
<dbReference type="EMBL" id="BTRK01000005">
    <property type="protein sequence ID" value="GMR51087.1"/>
    <property type="molecule type" value="Genomic_DNA"/>
</dbReference>
<evidence type="ECO:0000313" key="3">
    <source>
        <dbReference type="Proteomes" id="UP001328107"/>
    </source>
</evidence>
<evidence type="ECO:0000256" key="1">
    <source>
        <dbReference type="SAM" id="Phobius"/>
    </source>
</evidence>
<dbReference type="AlphaFoldDB" id="A0AAN5I3V3"/>
<proteinExistence type="predicted"/>
<feature type="transmembrane region" description="Helical" evidence="1">
    <location>
        <begin position="160"/>
        <end position="176"/>
    </location>
</feature>
<keyword evidence="1" id="KW-1133">Transmembrane helix</keyword>